<keyword evidence="1" id="KW-0732">Signal</keyword>
<reference evidence="2" key="1">
    <citation type="submission" date="2021-05" db="EMBL/GenBank/DDBJ databases">
        <authorList>
            <person name="Alioto T."/>
            <person name="Alioto T."/>
            <person name="Gomez Garrido J."/>
        </authorList>
    </citation>
    <scope>NUCLEOTIDE SEQUENCE</scope>
</reference>
<accession>A0A8D8IH99</accession>
<feature type="chain" id="PRO_5036261056" evidence="1">
    <location>
        <begin position="24"/>
        <end position="123"/>
    </location>
</feature>
<sequence>MLVVMLPMMVMVLLVLVLHVVHRERHGCIGRRLVQQNGRCWSRGAAGGGHLPNLGHCALVADRTDFVVLLHVSHAGCMSKKVFLIWSFLAELVDDLVRPVVQLVEVIPLVDVHTAPRVAPYTV</sequence>
<dbReference type="EMBL" id="HBUE01251494">
    <property type="protein sequence ID" value="CAG6554630.1"/>
    <property type="molecule type" value="Transcribed_RNA"/>
</dbReference>
<feature type="signal peptide" evidence="1">
    <location>
        <begin position="1"/>
        <end position="23"/>
    </location>
</feature>
<dbReference type="AlphaFoldDB" id="A0A8D8IH99"/>
<organism evidence="2">
    <name type="scientific">Culex pipiens</name>
    <name type="common">House mosquito</name>
    <dbReference type="NCBI Taxonomy" id="7175"/>
    <lineage>
        <taxon>Eukaryota</taxon>
        <taxon>Metazoa</taxon>
        <taxon>Ecdysozoa</taxon>
        <taxon>Arthropoda</taxon>
        <taxon>Hexapoda</taxon>
        <taxon>Insecta</taxon>
        <taxon>Pterygota</taxon>
        <taxon>Neoptera</taxon>
        <taxon>Endopterygota</taxon>
        <taxon>Diptera</taxon>
        <taxon>Nematocera</taxon>
        <taxon>Culicoidea</taxon>
        <taxon>Culicidae</taxon>
        <taxon>Culicinae</taxon>
        <taxon>Culicini</taxon>
        <taxon>Culex</taxon>
        <taxon>Culex</taxon>
    </lineage>
</organism>
<evidence type="ECO:0000256" key="1">
    <source>
        <dbReference type="SAM" id="SignalP"/>
    </source>
</evidence>
<dbReference type="EMBL" id="HBUE01146582">
    <property type="protein sequence ID" value="CAG6503383.1"/>
    <property type="molecule type" value="Transcribed_RNA"/>
</dbReference>
<protein>
    <submittedName>
        <fullName evidence="2">(northern house mosquito) hypothetical protein</fullName>
    </submittedName>
</protein>
<proteinExistence type="predicted"/>
<evidence type="ECO:0000313" key="2">
    <source>
        <dbReference type="EMBL" id="CAG6554630.1"/>
    </source>
</evidence>
<name>A0A8D8IH99_CULPI</name>